<dbReference type="GO" id="GO:0004674">
    <property type="term" value="F:protein serine/threonine kinase activity"/>
    <property type="evidence" value="ECO:0007669"/>
    <property type="project" value="UniProtKB-KW"/>
</dbReference>
<feature type="compositionally biased region" description="Basic and acidic residues" evidence="11">
    <location>
        <begin position="63"/>
        <end position="76"/>
    </location>
</feature>
<dbReference type="eggNOG" id="KOG0671">
    <property type="taxonomic scope" value="Eukaryota"/>
</dbReference>
<organism evidence="14">
    <name type="scientific">Caenorhabditis brenneri</name>
    <name type="common">Nematode worm</name>
    <dbReference type="NCBI Taxonomy" id="135651"/>
    <lineage>
        <taxon>Eukaryota</taxon>
        <taxon>Metazoa</taxon>
        <taxon>Ecdysozoa</taxon>
        <taxon>Nematoda</taxon>
        <taxon>Chromadorea</taxon>
        <taxon>Rhabditida</taxon>
        <taxon>Rhabditina</taxon>
        <taxon>Rhabditomorpha</taxon>
        <taxon>Rhabditoidea</taxon>
        <taxon>Rhabditidae</taxon>
        <taxon>Peloderinae</taxon>
        <taxon>Caenorhabditis</taxon>
    </lineage>
</organism>
<comment type="similarity">
    <text evidence="10">Belongs to the protein kinase superfamily.</text>
</comment>
<name>G0PH65_CAEBE</name>
<dbReference type="InParanoid" id="G0PH65"/>
<dbReference type="OMA" id="CEPLWMF"/>
<dbReference type="STRING" id="135651.G0PH65"/>
<dbReference type="PANTHER" id="PTHR47634">
    <property type="entry name" value="PROTEIN KINASE DOMAIN-CONTAINING PROTEIN-RELATED"/>
    <property type="match status" value="1"/>
</dbReference>
<dbReference type="PROSITE" id="PS00107">
    <property type="entry name" value="PROTEIN_KINASE_ATP"/>
    <property type="match status" value="1"/>
</dbReference>
<dbReference type="InterPro" id="IPR000719">
    <property type="entry name" value="Prot_kinase_dom"/>
</dbReference>
<protein>
    <recommendedName>
        <fullName evidence="1">non-specific serine/threonine protein kinase</fullName>
        <ecNumber evidence="1">2.7.11.1</ecNumber>
    </recommendedName>
</protein>
<dbReference type="InterPro" id="IPR008271">
    <property type="entry name" value="Ser/Thr_kinase_AS"/>
</dbReference>
<evidence type="ECO:0000313" key="14">
    <source>
        <dbReference type="Proteomes" id="UP000008068"/>
    </source>
</evidence>
<dbReference type="Gene3D" id="1.10.510.10">
    <property type="entry name" value="Transferase(Phosphotransferase) domain 1"/>
    <property type="match status" value="1"/>
</dbReference>
<evidence type="ECO:0000256" key="3">
    <source>
        <dbReference type="ARBA" id="ARBA00022679"/>
    </source>
</evidence>
<evidence type="ECO:0000256" key="4">
    <source>
        <dbReference type="ARBA" id="ARBA00022741"/>
    </source>
</evidence>
<dbReference type="Gene3D" id="3.30.200.20">
    <property type="entry name" value="Phosphorylase Kinase, domain 1"/>
    <property type="match status" value="1"/>
</dbReference>
<dbReference type="GO" id="GO:0005524">
    <property type="term" value="F:ATP binding"/>
    <property type="evidence" value="ECO:0007669"/>
    <property type="project" value="UniProtKB-UniRule"/>
</dbReference>
<evidence type="ECO:0000256" key="5">
    <source>
        <dbReference type="ARBA" id="ARBA00022777"/>
    </source>
</evidence>
<evidence type="ECO:0000256" key="11">
    <source>
        <dbReference type="SAM" id="MobiDB-lite"/>
    </source>
</evidence>
<keyword evidence="4 9" id="KW-0547">Nucleotide-binding</keyword>
<comment type="catalytic activity">
    <reaction evidence="8">
        <text>L-seryl-[protein] + ATP = O-phospho-L-seryl-[protein] + ADP + H(+)</text>
        <dbReference type="Rhea" id="RHEA:17989"/>
        <dbReference type="Rhea" id="RHEA-COMP:9863"/>
        <dbReference type="Rhea" id="RHEA-COMP:11604"/>
        <dbReference type="ChEBI" id="CHEBI:15378"/>
        <dbReference type="ChEBI" id="CHEBI:29999"/>
        <dbReference type="ChEBI" id="CHEBI:30616"/>
        <dbReference type="ChEBI" id="CHEBI:83421"/>
        <dbReference type="ChEBI" id="CHEBI:456216"/>
        <dbReference type="EC" id="2.7.11.1"/>
    </reaction>
</comment>
<dbReference type="SMART" id="SM00220">
    <property type="entry name" value="S_TKc"/>
    <property type="match status" value="1"/>
</dbReference>
<keyword evidence="5" id="KW-0418">Kinase</keyword>
<dbReference type="OrthoDB" id="2649at2759"/>
<dbReference type="InterPro" id="IPR051334">
    <property type="entry name" value="SRPK"/>
</dbReference>
<dbReference type="PROSITE" id="PS50011">
    <property type="entry name" value="PROTEIN_KINASE_DOM"/>
    <property type="match status" value="1"/>
</dbReference>
<evidence type="ECO:0000256" key="7">
    <source>
        <dbReference type="ARBA" id="ARBA00047899"/>
    </source>
</evidence>
<evidence type="ECO:0000256" key="9">
    <source>
        <dbReference type="PROSITE-ProRule" id="PRU10141"/>
    </source>
</evidence>
<reference evidence="14" key="1">
    <citation type="submission" date="2011-07" db="EMBL/GenBank/DDBJ databases">
        <authorList>
            <consortium name="Caenorhabditis brenneri Sequencing and Analysis Consortium"/>
            <person name="Wilson R.K."/>
        </authorList>
    </citation>
    <scope>NUCLEOTIDE SEQUENCE [LARGE SCALE GENOMIC DNA]</scope>
    <source>
        <strain evidence="14">PB2801</strain>
    </source>
</reference>
<evidence type="ECO:0000256" key="2">
    <source>
        <dbReference type="ARBA" id="ARBA00022527"/>
    </source>
</evidence>
<dbReference type="HOGENOM" id="CLU_000288_81_13_1"/>
<dbReference type="InterPro" id="IPR011009">
    <property type="entry name" value="Kinase-like_dom_sf"/>
</dbReference>
<keyword evidence="6 9" id="KW-0067">ATP-binding</keyword>
<comment type="catalytic activity">
    <reaction evidence="7">
        <text>L-threonyl-[protein] + ATP = O-phospho-L-threonyl-[protein] + ADP + H(+)</text>
        <dbReference type="Rhea" id="RHEA:46608"/>
        <dbReference type="Rhea" id="RHEA-COMP:11060"/>
        <dbReference type="Rhea" id="RHEA-COMP:11605"/>
        <dbReference type="ChEBI" id="CHEBI:15378"/>
        <dbReference type="ChEBI" id="CHEBI:30013"/>
        <dbReference type="ChEBI" id="CHEBI:30616"/>
        <dbReference type="ChEBI" id="CHEBI:61977"/>
        <dbReference type="ChEBI" id="CHEBI:456216"/>
        <dbReference type="EC" id="2.7.11.1"/>
    </reaction>
</comment>
<feature type="region of interest" description="Disordered" evidence="11">
    <location>
        <begin position="28"/>
        <end position="76"/>
    </location>
</feature>
<gene>
    <name evidence="13" type="ORF">CAEBREN_18994</name>
</gene>
<evidence type="ECO:0000256" key="10">
    <source>
        <dbReference type="RuleBase" id="RU000304"/>
    </source>
</evidence>
<dbReference type="AlphaFoldDB" id="G0PH65"/>
<accession>G0PH65</accession>
<evidence type="ECO:0000313" key="13">
    <source>
        <dbReference type="EMBL" id="EGT56093.1"/>
    </source>
</evidence>
<keyword evidence="3" id="KW-0808">Transferase</keyword>
<dbReference type="PROSITE" id="PS00108">
    <property type="entry name" value="PROTEIN_KINASE_ST"/>
    <property type="match status" value="1"/>
</dbReference>
<dbReference type="Proteomes" id="UP000008068">
    <property type="component" value="Unassembled WGS sequence"/>
</dbReference>
<feature type="domain" description="Protein kinase" evidence="12">
    <location>
        <begin position="112"/>
        <end position="440"/>
    </location>
</feature>
<evidence type="ECO:0000256" key="6">
    <source>
        <dbReference type="ARBA" id="ARBA00022840"/>
    </source>
</evidence>
<proteinExistence type="inferred from homology"/>
<evidence type="ECO:0000259" key="12">
    <source>
        <dbReference type="PROSITE" id="PS50011"/>
    </source>
</evidence>
<dbReference type="SUPFAM" id="SSF56112">
    <property type="entry name" value="Protein kinase-like (PK-like)"/>
    <property type="match status" value="1"/>
</dbReference>
<keyword evidence="2 10" id="KW-0723">Serine/threonine-protein kinase</keyword>
<dbReference type="GO" id="GO:0050684">
    <property type="term" value="P:regulation of mRNA processing"/>
    <property type="evidence" value="ECO:0007669"/>
    <property type="project" value="TreeGrafter"/>
</dbReference>
<dbReference type="Pfam" id="PF00069">
    <property type="entry name" value="Pkinase"/>
    <property type="match status" value="1"/>
</dbReference>
<sequence length="444" mass="50673">MPPKGIRHRFAMKNKNMNEMNAEITTINQKNTTPDDDSFQHSVQKSTKSRKRVQKSGGTSTSKENRPKRQKPFADRKIELTITSSTSEDEDLDFGEDGLYPVKEGQLLKKRYKISKLLGVGGYATVHMAMNQKTKDNVALKIVRCGEWYNEVSDREIQIMKTIKNSSCEKLDSDSPIGANNVVSLLDNFRIKGEYGMHVVMVTEMLGPDLFSILVKSNQKVLSFDRIQRFSRDILNGLHFLHSNCGVMHLDLKPENIMVTIDPDSMDLNDPNCLASVKIGDFGLTCYTTEDVTRTVQSCCYRSPEAFLKAHITPAADIWSFGCTLYEMATRELLFKCNDSENCSRVFHMDNLSNLLGPIKRSLFKKEKENEWPLEQVFSEKKVLTGHPESTNFICPEELRKRTLMDEHQAQACSDFMGELMKIDPKKRLTAEQALKHPFFMEHC</sequence>
<dbReference type="EMBL" id="GL380464">
    <property type="protein sequence ID" value="EGT56093.1"/>
    <property type="molecule type" value="Genomic_DNA"/>
</dbReference>
<dbReference type="GO" id="GO:0000245">
    <property type="term" value="P:spliceosomal complex assembly"/>
    <property type="evidence" value="ECO:0007669"/>
    <property type="project" value="TreeGrafter"/>
</dbReference>
<evidence type="ECO:0000256" key="1">
    <source>
        <dbReference type="ARBA" id="ARBA00012513"/>
    </source>
</evidence>
<evidence type="ECO:0000256" key="8">
    <source>
        <dbReference type="ARBA" id="ARBA00048679"/>
    </source>
</evidence>
<dbReference type="PANTHER" id="PTHR47634:SF9">
    <property type="entry name" value="PROTEIN KINASE DOMAIN-CONTAINING PROTEIN-RELATED"/>
    <property type="match status" value="1"/>
</dbReference>
<dbReference type="EC" id="2.7.11.1" evidence="1"/>
<feature type="binding site" evidence="9">
    <location>
        <position position="141"/>
    </location>
    <ligand>
        <name>ATP</name>
        <dbReference type="ChEBI" id="CHEBI:30616"/>
    </ligand>
</feature>
<keyword evidence="14" id="KW-1185">Reference proteome</keyword>
<dbReference type="InterPro" id="IPR017441">
    <property type="entry name" value="Protein_kinase_ATP_BS"/>
</dbReference>